<dbReference type="GO" id="GO:0042147">
    <property type="term" value="P:retrograde transport, endosome to Golgi"/>
    <property type="evidence" value="ECO:0007669"/>
    <property type="project" value="TreeGrafter"/>
</dbReference>
<dbReference type="InterPro" id="IPR045188">
    <property type="entry name" value="Boi1/Boi2-like"/>
</dbReference>
<dbReference type="AlphaFoldDB" id="A0AAW1MME7"/>
<dbReference type="Gene3D" id="2.30.29.30">
    <property type="entry name" value="Pleckstrin-homology domain (PH domain)/Phosphotyrosine-binding domain (PTB)"/>
    <property type="match status" value="1"/>
</dbReference>
<keyword evidence="3" id="KW-1133">Transmembrane helix</keyword>
<feature type="domain" description="PH" evidence="4">
    <location>
        <begin position="105"/>
        <end position="204"/>
    </location>
</feature>
<dbReference type="SMART" id="SM00233">
    <property type="entry name" value="PH"/>
    <property type="match status" value="1"/>
</dbReference>
<dbReference type="CDD" id="cd00821">
    <property type="entry name" value="PH"/>
    <property type="match status" value="1"/>
</dbReference>
<dbReference type="InterPro" id="IPR001849">
    <property type="entry name" value="PH_domain"/>
</dbReference>
<keyword evidence="3" id="KW-0812">Transmembrane</keyword>
<evidence type="ECO:0000313" key="5">
    <source>
        <dbReference type="EMBL" id="KAK9746549.1"/>
    </source>
</evidence>
<dbReference type="GO" id="GO:0001881">
    <property type="term" value="P:receptor recycling"/>
    <property type="evidence" value="ECO:0007669"/>
    <property type="project" value="TreeGrafter"/>
</dbReference>
<keyword evidence="6" id="KW-1185">Reference proteome</keyword>
<comment type="caution">
    <text evidence="5">The sequence shown here is derived from an EMBL/GenBank/DDBJ whole genome shotgun (WGS) entry which is preliminary data.</text>
</comment>
<dbReference type="PROSITE" id="PS50003">
    <property type="entry name" value="PH_DOMAIN"/>
    <property type="match status" value="1"/>
</dbReference>
<dbReference type="PANTHER" id="PTHR22902:SF27">
    <property type="entry name" value="PLECKSTRIN HOMOLOGY DOMAIN-CONTAINING FAMILY A MEMBER 3"/>
    <property type="match status" value="1"/>
</dbReference>
<dbReference type="GO" id="GO:0005802">
    <property type="term" value="C:trans-Golgi network"/>
    <property type="evidence" value="ECO:0007669"/>
    <property type="project" value="TreeGrafter"/>
</dbReference>
<keyword evidence="1" id="KW-0597">Phosphoprotein</keyword>
<dbReference type="GO" id="GO:0005769">
    <property type="term" value="C:early endosome"/>
    <property type="evidence" value="ECO:0007669"/>
    <property type="project" value="TreeGrafter"/>
</dbReference>
<feature type="transmembrane region" description="Helical" evidence="3">
    <location>
        <begin position="48"/>
        <end position="72"/>
    </location>
</feature>
<dbReference type="GO" id="GO:0007032">
    <property type="term" value="P:endosome organization"/>
    <property type="evidence" value="ECO:0007669"/>
    <property type="project" value="TreeGrafter"/>
</dbReference>
<dbReference type="EMBL" id="JASPKY010000039">
    <property type="protein sequence ID" value="KAK9746549.1"/>
    <property type="molecule type" value="Genomic_DNA"/>
</dbReference>
<dbReference type="GO" id="GO:0055037">
    <property type="term" value="C:recycling endosome"/>
    <property type="evidence" value="ECO:0007669"/>
    <property type="project" value="TreeGrafter"/>
</dbReference>
<evidence type="ECO:0000256" key="2">
    <source>
        <dbReference type="SAM" id="MobiDB-lite"/>
    </source>
</evidence>
<dbReference type="PANTHER" id="PTHR22902">
    <property type="entry name" value="SESQUIPEDALIAN"/>
    <property type="match status" value="1"/>
</dbReference>
<feature type="region of interest" description="Disordered" evidence="2">
    <location>
        <begin position="642"/>
        <end position="685"/>
    </location>
</feature>
<evidence type="ECO:0000313" key="6">
    <source>
        <dbReference type="Proteomes" id="UP001458880"/>
    </source>
</evidence>
<evidence type="ECO:0000256" key="3">
    <source>
        <dbReference type="SAM" id="Phobius"/>
    </source>
</evidence>
<evidence type="ECO:0000256" key="1">
    <source>
        <dbReference type="ARBA" id="ARBA00022553"/>
    </source>
</evidence>
<reference evidence="5 6" key="1">
    <citation type="journal article" date="2024" name="BMC Genomics">
        <title>De novo assembly and annotation of Popillia japonica's genome with initial clues to its potential as an invasive pest.</title>
        <authorList>
            <person name="Cucini C."/>
            <person name="Boschi S."/>
            <person name="Funari R."/>
            <person name="Cardaioli E."/>
            <person name="Iannotti N."/>
            <person name="Marturano G."/>
            <person name="Paoli F."/>
            <person name="Bruttini M."/>
            <person name="Carapelli A."/>
            <person name="Frati F."/>
            <person name="Nardi F."/>
        </authorList>
    </citation>
    <scope>NUCLEOTIDE SEQUENCE [LARGE SCALE GENOMIC DNA]</scope>
    <source>
        <strain evidence="5">DMR45628</strain>
    </source>
</reference>
<dbReference type="Pfam" id="PF00169">
    <property type="entry name" value="PH"/>
    <property type="match status" value="1"/>
</dbReference>
<dbReference type="InterPro" id="IPR011993">
    <property type="entry name" value="PH-like_dom_sf"/>
</dbReference>
<gene>
    <name evidence="5" type="ORF">QE152_g6090</name>
</gene>
<evidence type="ECO:0000259" key="4">
    <source>
        <dbReference type="PROSITE" id="PS50003"/>
    </source>
</evidence>
<keyword evidence="3" id="KW-0472">Membrane</keyword>
<sequence>MHTPVLTQKKIFLHGTAPVHTNQLPANTTYIYRKTKDKKLIHIVTRKWPYSSAVVVSVARFLLFLINLILIFRLIKFCTCVCAFQLLFFNLNNSEPVTFMAGNSAVKMSGYLEKKGKLKMVSSWKTYWFVLEGRLLLYYKSKDDEHLLSPCKGSINLGPSCSVKPLLGTSCVFQIETRANTIVLKAKTRLDQERWMQAILAALNHNSKTNGMIHFRYSSDDLIPRKITELPSKLSRQYTLPTNRLKLEKRHTFCRSFETIQSNFKNRPKSTIIRNSKNSSQPIIMIENTEYVTQDDIETSSRKNDSIIIENVDYCAVPVPNLDENPSNQGEENEYYAMSPLTEAERQLLRKRSLEKNYHIYERISGESANSGDLVQDNTLYASASEIQRPFLKPPDENIDDVSIESDIYNAVSDKDANCDILVENDEYCTPDIVVTDTNLVSYHEYNLPDKNRHIYSVPNFDHNDNRIRQDRSRYEDDVNPYSVCHLYPKSKMASKSTDRKSKDVKSAKDVKSSKDEYALYDNPLEFILSPHQQEGNVNKILRKFKNPTNKKGIQDDNIDKKVSVTKKANFLQKLFRKNPNKKKEPPPEDNEEIEYAQIDEEVVKKMDMAYCIDKKLLTELEMILQLKRLKLKEYLDIYDNNSTNANSDDSPRQEIKRQTSTGTTIKPKVPLKPPPKQTTSVDDDKYTNLKTIDEILDDLEEMKRTNSLTGGKVRCLIEKFNQTVAKKNISTDEITDDIPLRQKNYDKSPKNSHNSNDELSKLLCELAKVTNAPLLTPGVTSSLGVTSSTKDVEFLNLIPKIQRRHSEPDYDIPRPHSNLKITKDNDKEDDVLTATRFFGPVLPNYETKDKELIASITPDSLENDASSSNVTDVNLTSYSSHKYENFGNVRYYVEKHIQLDDEVFIDSLEPHTDCF</sequence>
<proteinExistence type="predicted"/>
<dbReference type="Proteomes" id="UP001458880">
    <property type="component" value="Unassembled WGS sequence"/>
</dbReference>
<dbReference type="GO" id="GO:0005829">
    <property type="term" value="C:cytosol"/>
    <property type="evidence" value="ECO:0007669"/>
    <property type="project" value="GOC"/>
</dbReference>
<dbReference type="SUPFAM" id="SSF50729">
    <property type="entry name" value="PH domain-like"/>
    <property type="match status" value="1"/>
</dbReference>
<protein>
    <submittedName>
        <fullName evidence="5">PH domain</fullName>
    </submittedName>
</protein>
<accession>A0AAW1MME7</accession>
<name>A0AAW1MME7_POPJA</name>
<organism evidence="5 6">
    <name type="scientific">Popillia japonica</name>
    <name type="common">Japanese beetle</name>
    <dbReference type="NCBI Taxonomy" id="7064"/>
    <lineage>
        <taxon>Eukaryota</taxon>
        <taxon>Metazoa</taxon>
        <taxon>Ecdysozoa</taxon>
        <taxon>Arthropoda</taxon>
        <taxon>Hexapoda</taxon>
        <taxon>Insecta</taxon>
        <taxon>Pterygota</taxon>
        <taxon>Neoptera</taxon>
        <taxon>Endopterygota</taxon>
        <taxon>Coleoptera</taxon>
        <taxon>Polyphaga</taxon>
        <taxon>Scarabaeiformia</taxon>
        <taxon>Scarabaeidae</taxon>
        <taxon>Rutelinae</taxon>
        <taxon>Popillia</taxon>
    </lineage>
</organism>